<feature type="domain" description="Mce/MlaD" evidence="2">
    <location>
        <begin position="36"/>
        <end position="112"/>
    </location>
</feature>
<keyword evidence="1" id="KW-1133">Transmembrane helix</keyword>
<dbReference type="PANTHER" id="PTHR33371:SF4">
    <property type="entry name" value="INTERMEMBRANE PHOSPHOLIPID TRANSPORT SYSTEM BINDING PROTEIN MLAD"/>
    <property type="match status" value="1"/>
</dbReference>
<protein>
    <submittedName>
        <fullName evidence="3">MlaD family protein</fullName>
    </submittedName>
</protein>
<keyword evidence="1" id="KW-0812">Transmembrane</keyword>
<proteinExistence type="predicted"/>
<evidence type="ECO:0000313" key="3">
    <source>
        <dbReference type="EMBL" id="MCF1752117.1"/>
    </source>
</evidence>
<feature type="transmembrane region" description="Helical" evidence="1">
    <location>
        <begin position="7"/>
        <end position="26"/>
    </location>
</feature>
<keyword evidence="1" id="KW-0472">Membrane</keyword>
<reference evidence="3 4" key="1">
    <citation type="submission" date="2022-01" db="EMBL/GenBank/DDBJ databases">
        <title>Mariniradius saccharolyticus sp. nov., isolated from sediment of a river.</title>
        <authorList>
            <person name="Liu H."/>
        </authorList>
    </citation>
    <scope>NUCLEOTIDE SEQUENCE [LARGE SCALE GENOMIC DNA]</scope>
    <source>
        <strain evidence="3 4">RY-2</strain>
    </source>
</reference>
<dbReference type="InterPro" id="IPR052336">
    <property type="entry name" value="MlaD_Phospholipid_Transporter"/>
</dbReference>
<dbReference type="PANTHER" id="PTHR33371">
    <property type="entry name" value="INTERMEMBRANE PHOSPHOLIPID TRANSPORT SYSTEM BINDING PROTEIN MLAD-RELATED"/>
    <property type="match status" value="1"/>
</dbReference>
<sequence>MMNTAKLGAMVLAGLIFLVMMLYIIGKNQNIFGSSITVVAVVEHVSGLVPGNDVRFQGINVGTVKSVEMVNDSTIHVTIYVLNKMRPFIRKNAMTTINTDGLMGNKIIQIVPQAGDAPPIEEGDILYAQPGVDPDRIFKALDVTSGQIAKTSENLFEITERIKLSEGVWKLLGDTTISEELKSTLGAFRAAGSQATTLGKTANEMLHTWENGGGLVNRLFTDSVMSNSFFKTIEDAEKATAEANRTILEIKAMVAEVEAGQGTAGLILKDSATRESIHQSIMMIEKGVEEFNINMEAMRHNFLFRRYFKKLEKEQKKSQP</sequence>
<dbReference type="Proteomes" id="UP001201449">
    <property type="component" value="Unassembled WGS sequence"/>
</dbReference>
<accession>A0ABS9BVM3</accession>
<gene>
    <name evidence="3" type="ORF">L0U89_13680</name>
</gene>
<dbReference type="Pfam" id="PF02470">
    <property type="entry name" value="MlaD"/>
    <property type="match status" value="1"/>
</dbReference>
<evidence type="ECO:0000313" key="4">
    <source>
        <dbReference type="Proteomes" id="UP001201449"/>
    </source>
</evidence>
<organism evidence="3 4">
    <name type="scientific">Mariniradius sediminis</name>
    <dbReference type="NCBI Taxonomy" id="2909237"/>
    <lineage>
        <taxon>Bacteria</taxon>
        <taxon>Pseudomonadati</taxon>
        <taxon>Bacteroidota</taxon>
        <taxon>Cytophagia</taxon>
        <taxon>Cytophagales</taxon>
        <taxon>Cyclobacteriaceae</taxon>
        <taxon>Mariniradius</taxon>
    </lineage>
</organism>
<comment type="caution">
    <text evidence="3">The sequence shown here is derived from an EMBL/GenBank/DDBJ whole genome shotgun (WGS) entry which is preliminary data.</text>
</comment>
<name>A0ABS9BVM3_9BACT</name>
<keyword evidence="4" id="KW-1185">Reference proteome</keyword>
<evidence type="ECO:0000256" key="1">
    <source>
        <dbReference type="SAM" id="Phobius"/>
    </source>
</evidence>
<dbReference type="InterPro" id="IPR003399">
    <property type="entry name" value="Mce/MlaD"/>
</dbReference>
<evidence type="ECO:0000259" key="2">
    <source>
        <dbReference type="Pfam" id="PF02470"/>
    </source>
</evidence>
<dbReference type="EMBL" id="JAKEVZ010000010">
    <property type="protein sequence ID" value="MCF1752117.1"/>
    <property type="molecule type" value="Genomic_DNA"/>
</dbReference>